<evidence type="ECO:0000256" key="1">
    <source>
        <dbReference type="ARBA" id="ARBA00004196"/>
    </source>
</evidence>
<dbReference type="GO" id="GO:0004129">
    <property type="term" value="F:cytochrome-c oxidase activity"/>
    <property type="evidence" value="ECO:0007669"/>
    <property type="project" value="UniProtKB-EC"/>
</dbReference>
<dbReference type="InterPro" id="IPR008972">
    <property type="entry name" value="Cupredoxin"/>
</dbReference>
<dbReference type="InterPro" id="IPR034214">
    <property type="entry name" value="Ba3_CcO_II_C"/>
</dbReference>
<comment type="catalytic activity">
    <reaction evidence="6">
        <text>4 Fe(II)-[cytochrome c] + O2 + 8 H(+)(in) = 4 Fe(III)-[cytochrome c] + 2 H2O + 4 H(+)(out)</text>
        <dbReference type="Rhea" id="RHEA:11436"/>
        <dbReference type="Rhea" id="RHEA-COMP:10350"/>
        <dbReference type="Rhea" id="RHEA-COMP:14399"/>
        <dbReference type="ChEBI" id="CHEBI:15377"/>
        <dbReference type="ChEBI" id="CHEBI:15378"/>
        <dbReference type="ChEBI" id="CHEBI:15379"/>
        <dbReference type="ChEBI" id="CHEBI:29033"/>
        <dbReference type="ChEBI" id="CHEBI:29034"/>
        <dbReference type="EC" id="7.1.1.9"/>
    </reaction>
</comment>
<keyword evidence="10" id="KW-1185">Reference proteome</keyword>
<dbReference type="Pfam" id="PF00116">
    <property type="entry name" value="COX2"/>
    <property type="match status" value="1"/>
</dbReference>
<evidence type="ECO:0000259" key="8">
    <source>
        <dbReference type="PROSITE" id="PS50857"/>
    </source>
</evidence>
<feature type="domain" description="Cytochrome oxidase subunit II copper A binding" evidence="8">
    <location>
        <begin position="49"/>
        <end position="157"/>
    </location>
</feature>
<feature type="transmembrane region" description="Helical" evidence="7">
    <location>
        <begin position="9"/>
        <end position="31"/>
    </location>
</feature>
<protein>
    <recommendedName>
        <fullName evidence="5">Cytochrome aa3 subunit 2</fullName>
    </recommendedName>
</protein>
<evidence type="ECO:0000256" key="3">
    <source>
        <dbReference type="ARBA" id="ARBA00023008"/>
    </source>
</evidence>
<dbReference type="GO" id="GO:0016020">
    <property type="term" value="C:membrane"/>
    <property type="evidence" value="ECO:0007669"/>
    <property type="project" value="InterPro"/>
</dbReference>
<keyword evidence="7" id="KW-1133">Transmembrane helix</keyword>
<dbReference type="EMBL" id="SWLG01000001">
    <property type="protein sequence ID" value="TLS38984.1"/>
    <property type="molecule type" value="Genomic_DNA"/>
</dbReference>
<dbReference type="PANTHER" id="PTHR42838:SF2">
    <property type="entry name" value="NITROUS-OXIDE REDUCTASE"/>
    <property type="match status" value="1"/>
</dbReference>
<organism evidence="9 10">
    <name type="scientific">Exobacillus caeni</name>
    <dbReference type="NCBI Taxonomy" id="2574798"/>
    <lineage>
        <taxon>Bacteria</taxon>
        <taxon>Bacillati</taxon>
        <taxon>Bacillota</taxon>
        <taxon>Bacilli</taxon>
        <taxon>Bacillales</taxon>
        <taxon>Guptibacillaceae</taxon>
        <taxon>Exobacillus</taxon>
    </lineage>
</organism>
<accession>A0A5R9FEI8</accession>
<keyword evidence="3" id="KW-0186">Copper</keyword>
<evidence type="ECO:0000256" key="6">
    <source>
        <dbReference type="ARBA" id="ARBA00047816"/>
    </source>
</evidence>
<dbReference type="AlphaFoldDB" id="A0A5R9FEI8"/>
<sequence>MHLHKFEKLWLIVGSGALVVFLLIIGINAFAMGHTPPSDNSTLDPKQVDQTAPFDQPGLKKIGENEYEAVIVAQAFTFNTGGDLKIPKGAKVHFKVTSKDVVHGFQIPKTNVNMMITPGHVNTLTHTFNEAGNYLILCNEYCGVGHQAMGVTIEVTP</sequence>
<dbReference type="InterPro" id="IPR001505">
    <property type="entry name" value="Copper_CuA"/>
</dbReference>
<dbReference type="PRINTS" id="PR01166">
    <property type="entry name" value="CYCOXIDASEII"/>
</dbReference>
<name>A0A5R9FEI8_9BACL</name>
<dbReference type="RefSeq" id="WP_138122380.1">
    <property type="nucleotide sequence ID" value="NZ_SWLG01000001.1"/>
</dbReference>
<evidence type="ECO:0000256" key="4">
    <source>
        <dbReference type="ARBA" id="ARBA00024688"/>
    </source>
</evidence>
<gene>
    <name evidence="9" type="ORF">FCL54_01350</name>
</gene>
<dbReference type="PROSITE" id="PS00078">
    <property type="entry name" value="COX2"/>
    <property type="match status" value="1"/>
</dbReference>
<dbReference type="SUPFAM" id="SSF49503">
    <property type="entry name" value="Cupredoxins"/>
    <property type="match status" value="1"/>
</dbReference>
<dbReference type="InterPro" id="IPR051403">
    <property type="entry name" value="NosZ/Cyto_c_oxidase_sub2"/>
</dbReference>
<keyword evidence="2" id="KW-0479">Metal-binding</keyword>
<evidence type="ECO:0000313" key="9">
    <source>
        <dbReference type="EMBL" id="TLS38984.1"/>
    </source>
</evidence>
<evidence type="ECO:0000256" key="2">
    <source>
        <dbReference type="ARBA" id="ARBA00022723"/>
    </source>
</evidence>
<comment type="subcellular location">
    <subcellularLocation>
        <location evidence="1">Cell envelope</location>
    </subcellularLocation>
</comment>
<dbReference type="GO" id="GO:0005507">
    <property type="term" value="F:copper ion binding"/>
    <property type="evidence" value="ECO:0007669"/>
    <property type="project" value="InterPro"/>
</dbReference>
<evidence type="ECO:0000256" key="5">
    <source>
        <dbReference type="ARBA" id="ARBA00031399"/>
    </source>
</evidence>
<dbReference type="PANTHER" id="PTHR42838">
    <property type="entry name" value="CYTOCHROME C OXIDASE SUBUNIT II"/>
    <property type="match status" value="1"/>
</dbReference>
<dbReference type="InterPro" id="IPR002429">
    <property type="entry name" value="CcO_II-like_C"/>
</dbReference>
<evidence type="ECO:0000256" key="7">
    <source>
        <dbReference type="SAM" id="Phobius"/>
    </source>
</evidence>
<comment type="function">
    <text evidence="4">Subunits I and II form the functional core of the enzyme complex. Electrons originating in cytochrome c are transferred via heme a and Cu(A) to the binuclear center formed by heme a3 and Cu(B).</text>
</comment>
<dbReference type="PROSITE" id="PS50857">
    <property type="entry name" value="COX2_CUA"/>
    <property type="match status" value="1"/>
</dbReference>
<dbReference type="CDD" id="cd13913">
    <property type="entry name" value="ba3_CcO_II_C"/>
    <property type="match status" value="1"/>
</dbReference>
<keyword evidence="7" id="KW-0472">Membrane</keyword>
<comment type="caution">
    <text evidence="9">The sequence shown here is derived from an EMBL/GenBank/DDBJ whole genome shotgun (WGS) entry which is preliminary data.</text>
</comment>
<proteinExistence type="predicted"/>
<reference evidence="9 10" key="1">
    <citation type="submission" date="2019-04" db="EMBL/GenBank/DDBJ databases">
        <title>Bacillus caeni sp. nov., a bacterium isolated from mangrove sediment.</title>
        <authorList>
            <person name="Huang H."/>
            <person name="Mo K."/>
            <person name="Hu Y."/>
        </authorList>
    </citation>
    <scope>NUCLEOTIDE SEQUENCE [LARGE SCALE GENOMIC DNA]</scope>
    <source>
        <strain evidence="9 10">HB172195</strain>
    </source>
</reference>
<keyword evidence="7" id="KW-0812">Transmembrane</keyword>
<dbReference type="Gene3D" id="2.60.40.420">
    <property type="entry name" value="Cupredoxins - blue copper proteins"/>
    <property type="match status" value="1"/>
</dbReference>
<dbReference type="Proteomes" id="UP000308230">
    <property type="component" value="Unassembled WGS sequence"/>
</dbReference>
<dbReference type="OrthoDB" id="9773456at2"/>
<dbReference type="GO" id="GO:0030313">
    <property type="term" value="C:cell envelope"/>
    <property type="evidence" value="ECO:0007669"/>
    <property type="project" value="UniProtKB-SubCell"/>
</dbReference>
<evidence type="ECO:0000313" key="10">
    <source>
        <dbReference type="Proteomes" id="UP000308230"/>
    </source>
</evidence>